<reference evidence="2 3" key="1">
    <citation type="journal article" date="2010" name="PLoS ONE">
        <title>The genome sequence of the rumen methanogen Methanobrevibacter ruminantium reveals new possibilities for controlling ruminant methane emissions.</title>
        <authorList>
            <person name="Leahy S.C."/>
            <person name="Kelly W.J."/>
            <person name="Altermann E."/>
            <person name="Ronimus R.S."/>
            <person name="Yeoman C.J."/>
            <person name="Pacheco D.M."/>
            <person name="Li D."/>
            <person name="Kong Z."/>
            <person name="McTavish S."/>
            <person name="Sang C."/>
            <person name="Lambie S.C."/>
            <person name="Janssen P.H."/>
            <person name="Dey D."/>
            <person name="Attwood G.T."/>
        </authorList>
    </citation>
    <scope>NUCLEOTIDE SEQUENCE [LARGE SCALE GENOMIC DNA]</scope>
    <source>
        <strain evidence="3">ATCC 35063 / DSM 1093 / JCM 13430 / OCM 146 / M1</strain>
    </source>
</reference>
<feature type="domain" description="Type IV methyl-directed restriction enzyme EcoKMcrB subunit DNA-binding" evidence="1">
    <location>
        <begin position="12"/>
        <end position="167"/>
    </location>
</feature>
<dbReference type="HOGENOM" id="CLU_014350_0_0_2"/>
<dbReference type="PATRIC" id="fig|634498.28.peg.64"/>
<dbReference type="AlphaFoldDB" id="D3E4L8"/>
<gene>
    <name evidence="2" type="ordered locus">mru_0062</name>
</gene>
<dbReference type="InterPro" id="IPR027417">
    <property type="entry name" value="P-loop_NTPase"/>
</dbReference>
<dbReference type="eggNOG" id="arCOG07794">
    <property type="taxonomic scope" value="Archaea"/>
</dbReference>
<keyword evidence="3" id="KW-1185">Reference proteome</keyword>
<proteinExistence type="predicted"/>
<dbReference type="OrthoDB" id="76860at2157"/>
<dbReference type="Gene3D" id="3.30.920.90">
    <property type="match status" value="1"/>
</dbReference>
<dbReference type="eggNOG" id="arCOG06811">
    <property type="taxonomic scope" value="Archaea"/>
</dbReference>
<dbReference type="GeneID" id="25394023"/>
<protein>
    <recommendedName>
        <fullName evidence="1">Type IV methyl-directed restriction enzyme EcoKMcrB subunit DNA-binding domain-containing protein</fullName>
    </recommendedName>
</protein>
<sequence>MEPTISSRLLIFIRNDLKNDINELLGEPKCGKGSAGIGNLAHMPWLDFTLHNIDENLGAINVAYLFKPDMSGFYLTFRALFYQEIEKKHGKYLLIYLKNKSRHIREFLEESNKLRDDFLFNMDFSEDTAVLKKHSAGTIVAKYYDASNVPSDEELINDLNYFLDLYAFVIDNYENKTDLSVDEWVKVLENKELIDDKMFSILEIMNEMDNYSATTSQISKKREELGFLDEKSYNSIIISNSRKIKEFLNKKPIYNDDGTENYWTRFFYGKNVDGAFEFKMKDELVEAFKKTNVEKRKKGGEEVTKNYNSFYDFLLDNGYLFDKGTIENYLLSLKVKPFAILTGNSGTGKTKLSQLFSQYISNNNPILVSEMNRLSKDTEDFVEVQVTTRRSSWNIFEKGKEMNPGWTISNEFFSNYLPIDQFSGEYQIEVDGIEGNGIISPVIQVYYDKNSLKLKKEFEKLYLSELESIEKDKENKVSHEIQLVGLELNVNSLENMVNTNFTKFKGDISFKKEITTTSIKPGEFIVPYEIFDYIPFNKNQMDCKIISCGRFSNANIHIKFKLRKLSKNIREYLEEKGVGAEIDVKIKNIDTSLERFNPDWSSAKRYSSEQIAQLNEKNIDLIDFNSQNYKIIPVGANWTENRNIVGYYNVITNKYQSTPAYDLITQAQKSDEPHFLILDEMNLSHVERYFADFLSAIESKEKIPLYGEEALEIPDNLFIIGTVNVDETTYMFSPKVLDRANVLEFKTYSAASYMNGDIKLSGPDGNLSYLENPLDGNNIRSKGIDELRELFDGVKVENKPFWNILSSEIEKFQSVLKVSGFDFGFRVINEIVRFMAVAWEYENKPDEFSNWERYFDAQIKQKMLPKLHGSEKIIGDTIDELHKICLDSSIDDVEMAKYPESYKKLTEMRKVLRKQRYVSFIN</sequence>
<dbReference type="RefSeq" id="WP_012954870.1">
    <property type="nucleotide sequence ID" value="NC_013790.1"/>
</dbReference>
<dbReference type="Proteomes" id="UP000008680">
    <property type="component" value="Chromosome"/>
</dbReference>
<dbReference type="Gene3D" id="3.40.50.300">
    <property type="entry name" value="P-loop containing nucleotide triphosphate hydrolases"/>
    <property type="match status" value="1"/>
</dbReference>
<dbReference type="STRING" id="634498.mru_0062"/>
<evidence type="ECO:0000313" key="3">
    <source>
        <dbReference type="Proteomes" id="UP000008680"/>
    </source>
</evidence>
<dbReference type="InterPro" id="IPR021961">
    <property type="entry name" value="McrB_DNA-bd"/>
</dbReference>
<accession>D3E4L8</accession>
<evidence type="ECO:0000259" key="1">
    <source>
        <dbReference type="Pfam" id="PF12102"/>
    </source>
</evidence>
<evidence type="ECO:0000313" key="2">
    <source>
        <dbReference type="EMBL" id="ADC45914.1"/>
    </source>
</evidence>
<dbReference type="EMBL" id="CP001719">
    <property type="protein sequence ID" value="ADC45914.1"/>
    <property type="molecule type" value="Genomic_DNA"/>
</dbReference>
<name>D3E4L8_METRM</name>
<dbReference type="REBASE" id="23639">
    <property type="entry name" value="MruMcrB2P"/>
</dbReference>
<dbReference type="KEGG" id="mru:mru_0062"/>
<dbReference type="SUPFAM" id="SSF52540">
    <property type="entry name" value="P-loop containing nucleoside triphosphate hydrolases"/>
    <property type="match status" value="1"/>
</dbReference>
<dbReference type="Pfam" id="PF12102">
    <property type="entry name" value="MrcB_N"/>
    <property type="match status" value="1"/>
</dbReference>
<organism evidence="2 3">
    <name type="scientific">Methanobrevibacter ruminantium (strain ATCC 35063 / DSM 1093 / JCM 13430 / OCM 146 / M1)</name>
    <name type="common">Methanobacterium ruminantium</name>
    <dbReference type="NCBI Taxonomy" id="634498"/>
    <lineage>
        <taxon>Archaea</taxon>
        <taxon>Methanobacteriati</taxon>
        <taxon>Methanobacteriota</taxon>
        <taxon>Methanomada group</taxon>
        <taxon>Methanobacteria</taxon>
        <taxon>Methanobacteriales</taxon>
        <taxon>Methanobacteriaceae</taxon>
        <taxon>Methanobrevibacter</taxon>
    </lineage>
</organism>